<dbReference type="Proteomes" id="UP001168990">
    <property type="component" value="Unassembled WGS sequence"/>
</dbReference>
<dbReference type="EMBL" id="JAQQBS010001423">
    <property type="protein sequence ID" value="KAK0160346.1"/>
    <property type="molecule type" value="Genomic_DNA"/>
</dbReference>
<comment type="caution">
    <text evidence="1">The sequence shown here is derived from an EMBL/GenBank/DDBJ whole genome shotgun (WGS) entry which is preliminary data.</text>
</comment>
<accession>A0AA39C9F1</accession>
<dbReference type="AlphaFoldDB" id="A0AA39C9F1"/>
<name>A0AA39C9F1_9HYME</name>
<protein>
    <submittedName>
        <fullName evidence="1">Uncharacterized protein</fullName>
    </submittedName>
</protein>
<keyword evidence="2" id="KW-1185">Reference proteome</keyword>
<evidence type="ECO:0000313" key="2">
    <source>
        <dbReference type="Proteomes" id="UP001168990"/>
    </source>
</evidence>
<reference evidence="1" key="2">
    <citation type="submission" date="2023-03" db="EMBL/GenBank/DDBJ databases">
        <authorList>
            <person name="Inwood S.N."/>
            <person name="Skelly J.G."/>
            <person name="Guhlin J."/>
            <person name="Harrop T.W.R."/>
            <person name="Goldson S.G."/>
            <person name="Dearden P.K."/>
        </authorList>
    </citation>
    <scope>NUCLEOTIDE SEQUENCE</scope>
    <source>
        <strain evidence="1">Irish</strain>
        <tissue evidence="1">Whole body</tissue>
    </source>
</reference>
<reference evidence="1" key="1">
    <citation type="journal article" date="2023" name="bioRxiv">
        <title>Scaffold-level genome assemblies of two parasitoid biocontrol wasps reveal the parthenogenesis mechanism and an associated novel virus.</title>
        <authorList>
            <person name="Inwood S."/>
            <person name="Skelly J."/>
            <person name="Guhlin J."/>
            <person name="Harrop T."/>
            <person name="Goldson S."/>
            <person name="Dearden P."/>
        </authorList>
    </citation>
    <scope>NUCLEOTIDE SEQUENCE</scope>
    <source>
        <strain evidence="1">Irish</strain>
        <tissue evidence="1">Whole body</tissue>
    </source>
</reference>
<organism evidence="1 2">
    <name type="scientific">Microctonus aethiopoides</name>
    <dbReference type="NCBI Taxonomy" id="144406"/>
    <lineage>
        <taxon>Eukaryota</taxon>
        <taxon>Metazoa</taxon>
        <taxon>Ecdysozoa</taxon>
        <taxon>Arthropoda</taxon>
        <taxon>Hexapoda</taxon>
        <taxon>Insecta</taxon>
        <taxon>Pterygota</taxon>
        <taxon>Neoptera</taxon>
        <taxon>Endopterygota</taxon>
        <taxon>Hymenoptera</taxon>
        <taxon>Apocrita</taxon>
        <taxon>Ichneumonoidea</taxon>
        <taxon>Braconidae</taxon>
        <taxon>Euphorinae</taxon>
        <taxon>Microctonus</taxon>
    </lineage>
</organism>
<gene>
    <name evidence="1" type="ORF">PV328_007768</name>
</gene>
<evidence type="ECO:0000313" key="1">
    <source>
        <dbReference type="EMBL" id="KAK0160346.1"/>
    </source>
</evidence>
<sequence>MKYDCGVDTSCSTCEYIHDCFGIIVGMTSDMSQKAKDLMMTLYHMKRHIEGKPFSDDTRNAVMDGEATATKEYSITKTSFTQEMDVSIIQDLVYNMIHESNSIFMVSEQLKQFIIDRK</sequence>
<proteinExistence type="predicted"/>